<feature type="region of interest" description="Disordered" evidence="1">
    <location>
        <begin position="289"/>
        <end position="319"/>
    </location>
</feature>
<keyword evidence="2" id="KW-0472">Membrane</keyword>
<feature type="compositionally biased region" description="Basic and acidic residues" evidence="1">
    <location>
        <begin position="402"/>
        <end position="412"/>
    </location>
</feature>
<feature type="region of interest" description="Disordered" evidence="1">
    <location>
        <begin position="402"/>
        <end position="434"/>
    </location>
</feature>
<feature type="transmembrane region" description="Helical" evidence="2">
    <location>
        <begin position="323"/>
        <end position="348"/>
    </location>
</feature>
<reference evidence="3 4" key="1">
    <citation type="submission" date="2024-01" db="EMBL/GenBank/DDBJ databases">
        <title>A draft genome for a cacao thread blight-causing isolate of Paramarasmius palmivorus.</title>
        <authorList>
            <person name="Baruah I.K."/>
            <person name="Bukari Y."/>
            <person name="Amoako-Attah I."/>
            <person name="Meinhardt L.W."/>
            <person name="Bailey B.A."/>
            <person name="Cohen S.P."/>
        </authorList>
    </citation>
    <scope>NUCLEOTIDE SEQUENCE [LARGE SCALE GENOMIC DNA]</scope>
    <source>
        <strain evidence="3 4">GH-12</strain>
    </source>
</reference>
<evidence type="ECO:0000256" key="2">
    <source>
        <dbReference type="SAM" id="Phobius"/>
    </source>
</evidence>
<accession>A0AAW0AQ89</accession>
<sequence length="510" mass="55449">MTTNHPVTLIVDATATTISPGNPNQWSDIEGPHWYGGSARSVASGSDGGGFTAIFHGTSISFAGYVFTQTRPLCDLISIDDGEAKPVDPVSGYREWYRSPSLSDGQHTIKCNNMSDQATVDYLLTTAGSSTPLTGSTIVVDDSAPDEIKYRGRWGMQTDTVISVGTLDARATAMAMNNTIHVSRLFNDSFEFHFAGSSISVYGIMANTSGSITLDFDVDGTITRNSYSQINITSGVELNELNYLFYNNTNLNPGTHTLLVNVSRVSGDQSFQLDYLTYKPSFSSISEKPSFGNNVDSGTKTSTSIPSQTGTSRQDLPTSSTPFPVGAIVGGIVSGVFVLLAALALFLWRKRQRKKTSNREKEGTLLFAYATSGKLTNTAEESVVIIEPFKAIPEIVAQRIPSKKETSFESDTHQPLPRPSSSSSTPNADRETQVQRRLDEISVLSTQVEQSRSPMQIRELYSRIEILTRENERLVRDYVLPPEYDAGGTSGLNRSSSRARTLPPYDGGVS</sequence>
<evidence type="ECO:0000313" key="3">
    <source>
        <dbReference type="EMBL" id="KAK7014757.1"/>
    </source>
</evidence>
<feature type="region of interest" description="Disordered" evidence="1">
    <location>
        <begin position="480"/>
        <end position="510"/>
    </location>
</feature>
<dbReference type="EMBL" id="JAYKXP010000349">
    <property type="protein sequence ID" value="KAK7014757.1"/>
    <property type="molecule type" value="Genomic_DNA"/>
</dbReference>
<protein>
    <recommendedName>
        <fullName evidence="5">Transmembrane protein</fullName>
    </recommendedName>
</protein>
<evidence type="ECO:0000313" key="4">
    <source>
        <dbReference type="Proteomes" id="UP001383192"/>
    </source>
</evidence>
<evidence type="ECO:0000256" key="1">
    <source>
        <dbReference type="SAM" id="MobiDB-lite"/>
    </source>
</evidence>
<proteinExistence type="predicted"/>
<dbReference type="Gene3D" id="2.60.120.260">
    <property type="entry name" value="Galactose-binding domain-like"/>
    <property type="match status" value="1"/>
</dbReference>
<keyword evidence="2" id="KW-0812">Transmembrane</keyword>
<gene>
    <name evidence="3" type="ORF">VNI00_019286</name>
</gene>
<keyword evidence="4" id="KW-1185">Reference proteome</keyword>
<dbReference type="Proteomes" id="UP001383192">
    <property type="component" value="Unassembled WGS sequence"/>
</dbReference>
<dbReference type="AlphaFoldDB" id="A0AAW0AQ89"/>
<organism evidence="3 4">
    <name type="scientific">Paramarasmius palmivorus</name>
    <dbReference type="NCBI Taxonomy" id="297713"/>
    <lineage>
        <taxon>Eukaryota</taxon>
        <taxon>Fungi</taxon>
        <taxon>Dikarya</taxon>
        <taxon>Basidiomycota</taxon>
        <taxon>Agaricomycotina</taxon>
        <taxon>Agaricomycetes</taxon>
        <taxon>Agaricomycetidae</taxon>
        <taxon>Agaricales</taxon>
        <taxon>Marasmiineae</taxon>
        <taxon>Marasmiaceae</taxon>
        <taxon>Paramarasmius</taxon>
    </lineage>
</organism>
<comment type="caution">
    <text evidence="3">The sequence shown here is derived from an EMBL/GenBank/DDBJ whole genome shotgun (WGS) entry which is preliminary data.</text>
</comment>
<name>A0AAW0AQ89_9AGAR</name>
<keyword evidence="2" id="KW-1133">Transmembrane helix</keyword>
<evidence type="ECO:0008006" key="5">
    <source>
        <dbReference type="Google" id="ProtNLM"/>
    </source>
</evidence>